<evidence type="ECO:0000313" key="3">
    <source>
        <dbReference type="Proteomes" id="UP000236649"/>
    </source>
</evidence>
<dbReference type="GeneID" id="55535723"/>
<reference evidence="2 3" key="1">
    <citation type="submission" date="2018-01" db="EMBL/GenBank/DDBJ databases">
        <title>Species boundaries and ecological features among Paraburkholderia terrae DSMZ17804T, P. hospita DSMZ17164T and P. caribensis DSMZ13236T.</title>
        <authorList>
            <person name="Pratama A.A."/>
        </authorList>
    </citation>
    <scope>NUCLEOTIDE SEQUENCE [LARGE SCALE GENOMIC DNA]</scope>
    <source>
        <strain evidence="2 3">DSM 17164</strain>
    </source>
</reference>
<sequence length="120" mass="12734">MADAFELVALALPGDTAPESLPATVRQFVADCWPGMSRGQLVARARRHALRPSLRAVRLCGASAPGEVGLFALTLTAGAQVVSLIAHLRRVAQRRASARSRKAANAARPPARDPRQASLF</sequence>
<gene>
    <name evidence="2" type="ORF">C2L64_46435</name>
</gene>
<organism evidence="2 3">
    <name type="scientific">Paraburkholderia hospita</name>
    <dbReference type="NCBI Taxonomy" id="169430"/>
    <lineage>
        <taxon>Bacteria</taxon>
        <taxon>Pseudomonadati</taxon>
        <taxon>Pseudomonadota</taxon>
        <taxon>Betaproteobacteria</taxon>
        <taxon>Burkholderiales</taxon>
        <taxon>Burkholderiaceae</taxon>
        <taxon>Paraburkholderia</taxon>
    </lineage>
</organism>
<dbReference type="EMBL" id="CP026108">
    <property type="protein sequence ID" value="AUT75763.1"/>
    <property type="molecule type" value="Genomic_DNA"/>
</dbReference>
<evidence type="ECO:0000256" key="1">
    <source>
        <dbReference type="SAM" id="MobiDB-lite"/>
    </source>
</evidence>
<dbReference type="Proteomes" id="UP000236649">
    <property type="component" value="Chromosome 4"/>
</dbReference>
<feature type="compositionally biased region" description="Basic and acidic residues" evidence="1">
    <location>
        <begin position="110"/>
        <end position="120"/>
    </location>
</feature>
<dbReference type="AlphaFoldDB" id="A0AAN1JKJ6"/>
<accession>A0AAN1JKJ6</accession>
<protein>
    <submittedName>
        <fullName evidence="2">Uncharacterized protein</fullName>
    </submittedName>
</protein>
<feature type="region of interest" description="Disordered" evidence="1">
    <location>
        <begin position="96"/>
        <end position="120"/>
    </location>
</feature>
<dbReference type="RefSeq" id="WP_103154067.1">
    <property type="nucleotide sequence ID" value="NZ_CP026108.1"/>
</dbReference>
<proteinExistence type="predicted"/>
<dbReference type="KEGG" id="phs:C2L64_46435"/>
<name>A0AAN1JKJ6_9BURK</name>
<evidence type="ECO:0000313" key="2">
    <source>
        <dbReference type="EMBL" id="AUT75763.1"/>
    </source>
</evidence>